<protein>
    <submittedName>
        <fullName evidence="1">Putative transcriptional regulator</fullName>
    </submittedName>
</protein>
<evidence type="ECO:0000313" key="2">
    <source>
        <dbReference type="Proteomes" id="UP000532010"/>
    </source>
</evidence>
<evidence type="ECO:0000313" key="1">
    <source>
        <dbReference type="EMBL" id="MBB3017686.1"/>
    </source>
</evidence>
<gene>
    <name evidence="1" type="ORF">FHR70_000726</name>
</gene>
<dbReference type="RefSeq" id="WP_183447179.1">
    <property type="nucleotide sequence ID" value="NZ_JACHWB010000001.1"/>
</dbReference>
<keyword evidence="2" id="KW-1185">Reference proteome</keyword>
<accession>A0A7W4VJ23</accession>
<dbReference type="AlphaFoldDB" id="A0A7W4VJ23"/>
<proteinExistence type="predicted"/>
<name>A0A7W4VJ23_9HYPH</name>
<sequence length="98" mass="10640">MNHHLLIGQKLQQLLDLAERARQNTDLLSNHFESKVPQRLTDHLAALLDHQQKIMAADGGESAGADYMTSIDADIRKVKHALTAYVPEAAGLVSGGAQ</sequence>
<dbReference type="Proteomes" id="UP000532010">
    <property type="component" value="Unassembled WGS sequence"/>
</dbReference>
<dbReference type="EMBL" id="JACHWB010000001">
    <property type="protein sequence ID" value="MBB3017686.1"/>
    <property type="molecule type" value="Genomic_DNA"/>
</dbReference>
<organism evidence="1 2">
    <name type="scientific">Microvirga lupini</name>
    <dbReference type="NCBI Taxonomy" id="420324"/>
    <lineage>
        <taxon>Bacteria</taxon>
        <taxon>Pseudomonadati</taxon>
        <taxon>Pseudomonadota</taxon>
        <taxon>Alphaproteobacteria</taxon>
        <taxon>Hyphomicrobiales</taxon>
        <taxon>Methylobacteriaceae</taxon>
        <taxon>Microvirga</taxon>
    </lineage>
</organism>
<comment type="caution">
    <text evidence="1">The sequence shown here is derived from an EMBL/GenBank/DDBJ whole genome shotgun (WGS) entry which is preliminary data.</text>
</comment>
<reference evidence="1 2" key="1">
    <citation type="submission" date="2020-08" db="EMBL/GenBank/DDBJ databases">
        <title>The Agave Microbiome: Exploring the role of microbial communities in plant adaptations to desert environments.</title>
        <authorList>
            <person name="Partida-Martinez L.P."/>
        </authorList>
    </citation>
    <scope>NUCLEOTIDE SEQUENCE [LARGE SCALE GENOMIC DNA]</scope>
    <source>
        <strain evidence="1 2">AT3.9</strain>
    </source>
</reference>